<dbReference type="RefSeq" id="WP_042227629.1">
    <property type="nucleotide sequence ID" value="NZ_CP026520.1"/>
</dbReference>
<dbReference type="EMBL" id="JAMDMJ010000053">
    <property type="protein sequence ID" value="MCY9599616.1"/>
    <property type="molecule type" value="Genomic_DNA"/>
</dbReference>
<proteinExistence type="predicted"/>
<reference evidence="3 6" key="2">
    <citation type="submission" date="2022-05" db="EMBL/GenBank/DDBJ databases">
        <title>Genome Sequencing of Bee-Associated Microbes.</title>
        <authorList>
            <person name="Dunlap C."/>
        </authorList>
    </citation>
    <scope>NUCLEOTIDE SEQUENCE [LARGE SCALE GENOMIC DNA]</scope>
    <source>
        <strain evidence="3 6">NRRL B-23120</strain>
    </source>
</reference>
<dbReference type="InterPro" id="IPR055009">
    <property type="entry name" value="MrpR_N_CB"/>
</dbReference>
<evidence type="ECO:0000259" key="2">
    <source>
        <dbReference type="Pfam" id="PF22823"/>
    </source>
</evidence>
<dbReference type="Proteomes" id="UP001527202">
    <property type="component" value="Unassembled WGS sequence"/>
</dbReference>
<reference evidence="4 5" key="1">
    <citation type="submission" date="2018-01" db="EMBL/GenBank/DDBJ databases">
        <title>The whole genome sequencing and assembly of Paenibacillus chitinolyticus KCCM 41400 strain.</title>
        <authorList>
            <person name="Kim J.-Y."/>
            <person name="Park M.-K."/>
            <person name="Lee Y.-J."/>
            <person name="Yi H."/>
            <person name="Bahn Y.-S."/>
            <person name="Kim J.F."/>
            <person name="Lee D.-W."/>
        </authorList>
    </citation>
    <scope>NUCLEOTIDE SEQUENCE [LARGE SCALE GENOMIC DNA]</scope>
    <source>
        <strain evidence="4 5">KCCM 41400</strain>
    </source>
</reference>
<dbReference type="GeneID" id="95376079"/>
<dbReference type="Pfam" id="PF22822">
    <property type="entry name" value="MrpR_N_CB"/>
    <property type="match status" value="1"/>
</dbReference>
<feature type="domain" description="MrpR N-terminal core-binding" evidence="1">
    <location>
        <begin position="10"/>
        <end position="88"/>
    </location>
</feature>
<evidence type="ECO:0000313" key="4">
    <source>
        <dbReference type="EMBL" id="QAV18874.1"/>
    </source>
</evidence>
<feature type="domain" description="MrpR C-terminal catalytic" evidence="2">
    <location>
        <begin position="121"/>
        <end position="331"/>
    </location>
</feature>
<dbReference type="KEGG" id="pchi:PC41400_14780"/>
<organism evidence="4 5">
    <name type="scientific">Paenibacillus chitinolyticus</name>
    <dbReference type="NCBI Taxonomy" id="79263"/>
    <lineage>
        <taxon>Bacteria</taxon>
        <taxon>Bacillati</taxon>
        <taxon>Bacillota</taxon>
        <taxon>Bacilli</taxon>
        <taxon>Bacillales</taxon>
        <taxon>Paenibacillaceae</taxon>
        <taxon>Paenibacillus</taxon>
    </lineage>
</organism>
<evidence type="ECO:0000313" key="3">
    <source>
        <dbReference type="EMBL" id="MCY9599616.1"/>
    </source>
</evidence>
<evidence type="ECO:0008006" key="7">
    <source>
        <dbReference type="Google" id="ProtNLM"/>
    </source>
</evidence>
<protein>
    <recommendedName>
        <fullName evidence="7">Integrase</fullName>
    </recommendedName>
</protein>
<dbReference type="OrthoDB" id="2086953at2"/>
<dbReference type="Pfam" id="PF22823">
    <property type="entry name" value="MrpR_C_cat"/>
    <property type="match status" value="1"/>
</dbReference>
<sequence length="333" mass="38933">MSNKIYEGGYFNEYQKMRYVNSLPETTSLQARRILSRAKSIEETYGQDLYNFTLDQIENLLHYLNPSTLNASRSNFYMVQNYIRWGIEQDLRDTNINPLDVLAENNYFKKFIDISKKSLYTKDEIDSMISVCVNAQDAFPIIAIFEGVFGKSGYDELLNLKRQSIVSENLISLTDGEHERVINVSSDFMNLMYKALDQKTYIKKNGILKPTMRSSAEANLEQSDYVLRNVITRSQTNGKADKFLIQRRIAAVKSYNDDWVRVLSPYIIRNSGMLYMAKSFYDKHGEIKKDHYEEISEKFGISKVMNNGYEVYNYHRLKEDFLNVETIIKVYEQ</sequence>
<keyword evidence="6" id="KW-1185">Reference proteome</keyword>
<dbReference type="AlphaFoldDB" id="A0A410WWX8"/>
<dbReference type="InterPro" id="IPR055008">
    <property type="entry name" value="MrpR_C_cat"/>
</dbReference>
<name>A0A410WWX8_9BACL</name>
<dbReference type="Proteomes" id="UP000288943">
    <property type="component" value="Chromosome"/>
</dbReference>
<dbReference type="EMBL" id="CP026520">
    <property type="protein sequence ID" value="QAV18874.1"/>
    <property type="molecule type" value="Genomic_DNA"/>
</dbReference>
<accession>A0A410WWX8</accession>
<evidence type="ECO:0000313" key="6">
    <source>
        <dbReference type="Proteomes" id="UP001527202"/>
    </source>
</evidence>
<evidence type="ECO:0000313" key="5">
    <source>
        <dbReference type="Proteomes" id="UP000288943"/>
    </source>
</evidence>
<gene>
    <name evidence="3" type="ORF">M5X16_28125</name>
    <name evidence="4" type="ORF">PC41400_14780</name>
</gene>
<evidence type="ECO:0000259" key="1">
    <source>
        <dbReference type="Pfam" id="PF22822"/>
    </source>
</evidence>